<accession>A0ABV6VVY2</accession>
<dbReference type="PANTHER" id="PTHR36221:SF1">
    <property type="entry name" value="DUF742 DOMAIN-CONTAINING PROTEIN"/>
    <property type="match status" value="1"/>
</dbReference>
<organism evidence="1 2">
    <name type="scientific">Streptacidiphilus cavernicola</name>
    <dbReference type="NCBI Taxonomy" id="3342716"/>
    <lineage>
        <taxon>Bacteria</taxon>
        <taxon>Bacillati</taxon>
        <taxon>Actinomycetota</taxon>
        <taxon>Actinomycetes</taxon>
        <taxon>Kitasatosporales</taxon>
        <taxon>Streptomycetaceae</taxon>
        <taxon>Streptacidiphilus</taxon>
    </lineage>
</organism>
<evidence type="ECO:0000313" key="2">
    <source>
        <dbReference type="Proteomes" id="UP001592531"/>
    </source>
</evidence>
<protein>
    <submittedName>
        <fullName evidence="1">DUF742 domain-containing protein</fullName>
    </submittedName>
</protein>
<comment type="caution">
    <text evidence="1">The sequence shown here is derived from an EMBL/GenBank/DDBJ whole genome shotgun (WGS) entry which is preliminary data.</text>
</comment>
<sequence length="124" mass="13570">MNPDDSHDRDGQQQEVPDDQLFVRPFIMTGGRVRSVQDGLRLETLVTAAPGSLFAPLEFERRRIVTLCQTPQSVAEVAAGIAVPLGVAKVLIGDLVAADLLACHQPKEMSLSVMERIRDHVRAL</sequence>
<dbReference type="EMBL" id="JBHFAB010000009">
    <property type="protein sequence ID" value="MFC1417858.1"/>
    <property type="molecule type" value="Genomic_DNA"/>
</dbReference>
<dbReference type="RefSeq" id="WP_380536337.1">
    <property type="nucleotide sequence ID" value="NZ_JBHFAB010000009.1"/>
</dbReference>
<dbReference type="Proteomes" id="UP001592531">
    <property type="component" value="Unassembled WGS sequence"/>
</dbReference>
<proteinExistence type="predicted"/>
<dbReference type="PANTHER" id="PTHR36221">
    <property type="entry name" value="DUF742 DOMAIN-CONTAINING PROTEIN"/>
    <property type="match status" value="1"/>
</dbReference>
<dbReference type="Pfam" id="PF05331">
    <property type="entry name" value="DUF742"/>
    <property type="match status" value="1"/>
</dbReference>
<name>A0ABV6VVY2_9ACTN</name>
<dbReference type="InterPro" id="IPR007995">
    <property type="entry name" value="DUF742"/>
</dbReference>
<keyword evidence="2" id="KW-1185">Reference proteome</keyword>
<gene>
    <name evidence="1" type="ORF">ACEZDE_14570</name>
</gene>
<reference evidence="1 2" key="1">
    <citation type="submission" date="2024-09" db="EMBL/GenBank/DDBJ databases">
        <authorList>
            <person name="Lee S.D."/>
        </authorList>
    </citation>
    <scope>NUCLEOTIDE SEQUENCE [LARGE SCALE GENOMIC DNA]</scope>
    <source>
        <strain evidence="1 2">N8-3</strain>
    </source>
</reference>
<evidence type="ECO:0000313" key="1">
    <source>
        <dbReference type="EMBL" id="MFC1417858.1"/>
    </source>
</evidence>